<dbReference type="PANTHER" id="PTHR21224:SF1">
    <property type="entry name" value="INTEGRATOR COMPLEX SUBUNIT 1"/>
    <property type="match status" value="1"/>
</dbReference>
<name>A0A9P3LVV7_9FUNG</name>
<dbReference type="GO" id="GO:0032039">
    <property type="term" value="C:integrator complex"/>
    <property type="evidence" value="ECO:0007669"/>
    <property type="project" value="InterPro"/>
</dbReference>
<feature type="compositionally biased region" description="Polar residues" evidence="1">
    <location>
        <begin position="40"/>
        <end position="53"/>
    </location>
</feature>
<feature type="compositionally biased region" description="Basic and acidic residues" evidence="1">
    <location>
        <begin position="1"/>
        <end position="15"/>
    </location>
</feature>
<organism evidence="2 3">
    <name type="scientific">Entomortierella parvispora</name>
    <dbReference type="NCBI Taxonomy" id="205924"/>
    <lineage>
        <taxon>Eukaryota</taxon>
        <taxon>Fungi</taxon>
        <taxon>Fungi incertae sedis</taxon>
        <taxon>Mucoromycota</taxon>
        <taxon>Mortierellomycotina</taxon>
        <taxon>Mortierellomycetes</taxon>
        <taxon>Mortierellales</taxon>
        <taxon>Mortierellaceae</taxon>
        <taxon>Entomortierella</taxon>
    </lineage>
</organism>
<feature type="region of interest" description="Disordered" evidence="1">
    <location>
        <begin position="1"/>
        <end position="114"/>
    </location>
</feature>
<dbReference type="Proteomes" id="UP000827284">
    <property type="component" value="Unassembled WGS sequence"/>
</dbReference>
<dbReference type="GO" id="GO:0034474">
    <property type="term" value="P:U2 snRNA 3'-end processing"/>
    <property type="evidence" value="ECO:0007669"/>
    <property type="project" value="InterPro"/>
</dbReference>
<sequence>MSKDVRKGKAPERIPDLIPLGRVPTRPIKSSLKSEKQEGAASQDSTSFGSQDSALDPQPPLKKVRINTSTGSSSAPSTPPRIKTEESTLRSALRKVPGGSQSLDQKPSPHSGNRVATLWTLNRNARIEQETSQLNPRQVDEEVHNTFVQQSWEEPPPVQHIRAALQYLKANALKPDPVITGGLLRLGKAMPGLIRDQTITTMMLQMLLPEFTHSFKIRTNSTVVFLVCALLHLAWDEVDDWPTDFVMAYLEDALGERSWCAHADTTHFVGNVLTAFRTDSPDGDTEDERLDPVRLDDKSGTSAVMATIDMNQYTSTLSLRKRYRDPETRSLVKQVTLDTMWEYIPSSIGGSAVDASVRSLIKVMMATSRWSEVRLKAMECMEFWLGGFVKIAKPLLRLILREITSQPTLSADDLETWRTLIDFRYKGRPHQVETVKEELRFALIGLNGQELIRIGLNHIMAAEMNPSEFKNPYHLDLMELFLHAIPDKPAVEFGYLIQGCTIDAAFQMVNSAPVSPPLAPVVLVAKRWIRHLGKRSMSWNADVVVGLLMDGTHFARLVQKQEHNTATNGRNAGTIWLQVVTEIICCVMMATAIDAKDAEEIKMSKFSVGHAHAFTLQWFQAMIGGGNLTIPGDSADVRRTPFGIVPVDALRICLARLLFLDPPQSYALDSSSQEFDMNLIQKLLENGLPLTEMGLIALLDMQLPPKLMLSLVGEYVSGATDLSRFYTDSCVVKNPEVVVKLFNLSRFCETPHEEALRLARELPLAWMQSFWTCSLITVMLASCNPRILALVVWDSMPVIRTLLELCISQQYSFPPPNYTSRSDPSAERLLRNSILADQADRDCVLEWEKKAMIIEGRWNESTQGPVSLSPNESEFAGWLMRLDYGLTQPPRAPPAEVMQQLRGMNERFGLGMKLAASRDPDYLGRMVGTNDDAAWIDRLLRDVPEILNALPASTLCARYCRSIATLEANNNKNSEATGAVSDVAADFNVRRKLGGYLDSVMDTSGANAYALSTIDPRYHFQEVRDIFEFFLARLCPPTIDSETDPKTSAAIALETKAAMDALFQGHLKWPQVLLQTVLKTPQTGFLLKALDWIEAILSAENDPKWIHASLEFLLKVECHGGDGEQALEPSLLAVARLLLQRTFVFDWLIRERVGSEAGAVVRALNKRLEMYFVRQDTAMEDVNHDSLSRHHSSNERPRVHVRLLNGANFPTFSEILWLSLMVISVGEVNKQDGTIWSILLSDTDSRSATPKRLVDETPLLMSQPPLLNDLSLRIRLVQSTQESDVVRIALDGLSVVQVLEVTKQGFGLQLHIAQLVHEAVAVSLERDSESNVPTYLEPATTRQITALLQYYADQGGQSSLKALGVLKSRLGDARTAKMLHSSQGANGKDSKQAALPDFFAMEC</sequence>
<dbReference type="InterPro" id="IPR038902">
    <property type="entry name" value="INTS1"/>
</dbReference>
<reference evidence="2" key="1">
    <citation type="submission" date="2021-11" db="EMBL/GenBank/DDBJ databases">
        <authorList>
            <person name="Herlambang A."/>
            <person name="Guo Y."/>
            <person name="Takashima Y."/>
            <person name="Nishizawa T."/>
        </authorList>
    </citation>
    <scope>NUCLEOTIDE SEQUENCE</scope>
    <source>
        <strain evidence="2">E1425</strain>
    </source>
</reference>
<proteinExistence type="predicted"/>
<comment type="caution">
    <text evidence="2">The sequence shown here is derived from an EMBL/GenBank/DDBJ whole genome shotgun (WGS) entry which is preliminary data.</text>
</comment>
<reference evidence="2" key="2">
    <citation type="journal article" date="2022" name="Microbiol. Resour. Announc.">
        <title>Whole-Genome Sequence of Entomortierella parvispora E1425, a Mucoromycotan Fungus Associated with Burkholderiaceae-Related Endosymbiotic Bacteria.</title>
        <authorList>
            <person name="Herlambang A."/>
            <person name="Guo Y."/>
            <person name="Takashima Y."/>
            <person name="Narisawa K."/>
            <person name="Ohta H."/>
            <person name="Nishizawa T."/>
        </authorList>
    </citation>
    <scope>NUCLEOTIDE SEQUENCE</scope>
    <source>
        <strain evidence="2">E1425</strain>
    </source>
</reference>
<protein>
    <submittedName>
        <fullName evidence="2">Integrator complex subunit 1</fullName>
    </submittedName>
</protein>
<evidence type="ECO:0000256" key="1">
    <source>
        <dbReference type="SAM" id="MobiDB-lite"/>
    </source>
</evidence>
<accession>A0A9P3LVV7</accession>
<keyword evidence="3" id="KW-1185">Reference proteome</keyword>
<dbReference type="OrthoDB" id="19938at2759"/>
<evidence type="ECO:0000313" key="2">
    <source>
        <dbReference type="EMBL" id="GJJ72596.1"/>
    </source>
</evidence>
<evidence type="ECO:0000313" key="3">
    <source>
        <dbReference type="Proteomes" id="UP000827284"/>
    </source>
</evidence>
<gene>
    <name evidence="2" type="ORF">EMPS_04954</name>
</gene>
<feature type="compositionally biased region" description="Polar residues" evidence="1">
    <location>
        <begin position="99"/>
        <end position="111"/>
    </location>
</feature>
<dbReference type="EMBL" id="BQFW01000007">
    <property type="protein sequence ID" value="GJJ72596.1"/>
    <property type="molecule type" value="Genomic_DNA"/>
</dbReference>
<dbReference type="PANTHER" id="PTHR21224">
    <property type="entry name" value="INTEGRATOR COMPLEX SUBUNIT 1"/>
    <property type="match status" value="1"/>
</dbReference>